<proteinExistence type="predicted"/>
<dbReference type="EMBL" id="CSTD01000001">
    <property type="protein sequence ID" value="CPR07124.1"/>
    <property type="molecule type" value="Genomic_DNA"/>
</dbReference>
<dbReference type="AlphaFoldDB" id="A0A0U0W6B9"/>
<dbReference type="Proteomes" id="UP000198875">
    <property type="component" value="Unassembled WGS sequence"/>
</dbReference>
<reference evidence="1 2" key="1">
    <citation type="submission" date="2015-03" db="EMBL/GenBank/DDBJ databases">
        <authorList>
            <person name="Murphy D."/>
        </authorList>
    </citation>
    <scope>NUCLEOTIDE SEQUENCE [LARGE SCALE GENOMIC DNA]</scope>
    <source>
        <strain evidence="1 2">DSM 44277</strain>
    </source>
</reference>
<protein>
    <submittedName>
        <fullName evidence="1">Uncharacterized protein</fullName>
    </submittedName>
</protein>
<dbReference type="InterPro" id="IPR046036">
    <property type="entry name" value="DUF5994"/>
</dbReference>
<name>A0A0U0W6B9_MYCBE</name>
<evidence type="ECO:0000313" key="1">
    <source>
        <dbReference type="EMBL" id="CPR07124.1"/>
    </source>
</evidence>
<dbReference type="Pfam" id="PF19457">
    <property type="entry name" value="DUF5994"/>
    <property type="match status" value="1"/>
</dbReference>
<gene>
    <name evidence="1" type="ORF">BN971_00934</name>
</gene>
<sequence length="184" mass="20049">MTRADALKRGLGAQQDSLGSAVSGAGGARRAAAQVRLTLASRLGNALDGAWWPRTGLISHELPGLVSVLDVRLGGVVDINLNWSSLQRQPDLNWEWWRGVRPHVMTFAGGEGRAKLLVVPHRTSTALAVMVLRRAAGLPIQAEHRDSRVYQTAECIVRLAQGETMFEERRARPTAQEPVEESAD</sequence>
<organism evidence="1 2">
    <name type="scientific">Mycobacterium bohemicum DSM 44277</name>
    <dbReference type="NCBI Taxonomy" id="1236609"/>
    <lineage>
        <taxon>Bacteria</taxon>
        <taxon>Bacillati</taxon>
        <taxon>Actinomycetota</taxon>
        <taxon>Actinomycetes</taxon>
        <taxon>Mycobacteriales</taxon>
        <taxon>Mycobacteriaceae</taxon>
        <taxon>Mycobacterium</taxon>
    </lineage>
</organism>
<accession>A0A0U0W6B9</accession>
<dbReference type="RefSeq" id="WP_245836836.1">
    <property type="nucleotide sequence ID" value="NZ_CSTD01000001.1"/>
</dbReference>
<evidence type="ECO:0000313" key="2">
    <source>
        <dbReference type="Proteomes" id="UP000198875"/>
    </source>
</evidence>